<dbReference type="EMBL" id="AGNL01022296">
    <property type="protein sequence ID" value="EJK59792.1"/>
    <property type="molecule type" value="Genomic_DNA"/>
</dbReference>
<comment type="caution">
    <text evidence="2">The sequence shown here is derived from an EMBL/GenBank/DDBJ whole genome shotgun (WGS) entry which is preliminary data.</text>
</comment>
<dbReference type="Proteomes" id="UP000266841">
    <property type="component" value="Unassembled WGS sequence"/>
</dbReference>
<evidence type="ECO:0000313" key="2">
    <source>
        <dbReference type="EMBL" id="EJK59792.1"/>
    </source>
</evidence>
<feature type="region of interest" description="Disordered" evidence="1">
    <location>
        <begin position="40"/>
        <end position="69"/>
    </location>
</feature>
<name>K0SMV1_THAOC</name>
<keyword evidence="3" id="KW-1185">Reference proteome</keyword>
<dbReference type="CDD" id="cd14686">
    <property type="entry name" value="bZIP"/>
    <property type="match status" value="1"/>
</dbReference>
<dbReference type="OrthoDB" id="8918678at2759"/>
<organism evidence="2 3">
    <name type="scientific">Thalassiosira oceanica</name>
    <name type="common">Marine diatom</name>
    <dbReference type="NCBI Taxonomy" id="159749"/>
    <lineage>
        <taxon>Eukaryota</taxon>
        <taxon>Sar</taxon>
        <taxon>Stramenopiles</taxon>
        <taxon>Ochrophyta</taxon>
        <taxon>Bacillariophyta</taxon>
        <taxon>Coscinodiscophyceae</taxon>
        <taxon>Thalassiosirophycidae</taxon>
        <taxon>Thalassiosirales</taxon>
        <taxon>Thalassiosiraceae</taxon>
        <taxon>Thalassiosira</taxon>
    </lineage>
</organism>
<evidence type="ECO:0008006" key="4">
    <source>
        <dbReference type="Google" id="ProtNLM"/>
    </source>
</evidence>
<dbReference type="AlphaFoldDB" id="K0SMV1"/>
<evidence type="ECO:0000256" key="1">
    <source>
        <dbReference type="SAM" id="MobiDB-lite"/>
    </source>
</evidence>
<reference evidence="2 3" key="1">
    <citation type="journal article" date="2012" name="Genome Biol.">
        <title>Genome and low-iron response of an oceanic diatom adapted to chronic iron limitation.</title>
        <authorList>
            <person name="Lommer M."/>
            <person name="Specht M."/>
            <person name="Roy A.S."/>
            <person name="Kraemer L."/>
            <person name="Andreson R."/>
            <person name="Gutowska M.A."/>
            <person name="Wolf J."/>
            <person name="Bergner S.V."/>
            <person name="Schilhabel M.B."/>
            <person name="Klostermeier U.C."/>
            <person name="Beiko R.G."/>
            <person name="Rosenstiel P."/>
            <person name="Hippler M."/>
            <person name="Laroche J."/>
        </authorList>
    </citation>
    <scope>NUCLEOTIDE SEQUENCE [LARGE SCALE GENOMIC DNA]</scope>
    <source>
        <strain evidence="2 3">CCMP1005</strain>
    </source>
</reference>
<gene>
    <name evidence="2" type="ORF">THAOC_19944</name>
</gene>
<proteinExistence type="predicted"/>
<accession>K0SMV1</accession>
<protein>
    <recommendedName>
        <fullName evidence="4">F-box domain-containing protein</fullName>
    </recommendedName>
</protein>
<sequence>MADDGGAKRLKTSQDGDAIAEVADLRDRVAELRRRNVELESENEQLRSDNAQLRRQRDRPQEVPEGVRQLEGNHDVLPAVMEVAVTVTVDLSRVDTGLITHIASFLGTPRELLNLALTCKAFGWRQPVSALDWSLFEEVARQAVFLRATDAEMGCLPRYVSGVTTWMSILHRHEHLLTFVE</sequence>
<evidence type="ECO:0000313" key="3">
    <source>
        <dbReference type="Proteomes" id="UP000266841"/>
    </source>
</evidence>